<dbReference type="GO" id="GO:0016887">
    <property type="term" value="F:ATP hydrolysis activity"/>
    <property type="evidence" value="ECO:0007669"/>
    <property type="project" value="InterPro"/>
</dbReference>
<dbReference type="Pfam" id="PF00005">
    <property type="entry name" value="ABC_tran"/>
    <property type="match status" value="1"/>
</dbReference>
<feature type="domain" description="ABC transporter" evidence="6">
    <location>
        <begin position="3"/>
        <end position="237"/>
    </location>
</feature>
<dbReference type="AlphaFoldDB" id="A0A2N3KT77"/>
<evidence type="ECO:0000256" key="3">
    <source>
        <dbReference type="ARBA" id="ARBA00022840"/>
    </source>
</evidence>
<evidence type="ECO:0000256" key="1">
    <source>
        <dbReference type="ARBA" id="ARBA00022448"/>
    </source>
</evidence>
<keyword evidence="3 7" id="KW-0067">ATP-binding</keyword>
<organism evidence="7 8">
    <name type="scientific">Thalassospira marina</name>
    <dbReference type="NCBI Taxonomy" id="2048283"/>
    <lineage>
        <taxon>Bacteria</taxon>
        <taxon>Pseudomonadati</taxon>
        <taxon>Pseudomonadota</taxon>
        <taxon>Alphaproteobacteria</taxon>
        <taxon>Rhodospirillales</taxon>
        <taxon>Thalassospiraceae</taxon>
        <taxon>Thalassospira</taxon>
    </lineage>
</organism>
<protein>
    <submittedName>
        <fullName evidence="7">Sulfate ABC transporter ATP-binding protein</fullName>
    </submittedName>
</protein>
<keyword evidence="1" id="KW-0813">Transport</keyword>
<dbReference type="GO" id="GO:0005524">
    <property type="term" value="F:ATP binding"/>
    <property type="evidence" value="ECO:0007669"/>
    <property type="project" value="UniProtKB-KW"/>
</dbReference>
<comment type="caution">
    <text evidence="7">The sequence shown here is derived from an EMBL/GenBank/DDBJ whole genome shotgun (WGS) entry which is preliminary data.</text>
</comment>
<dbReference type="SUPFAM" id="SSF52540">
    <property type="entry name" value="P-loop containing nucleoside triphosphate hydrolases"/>
    <property type="match status" value="1"/>
</dbReference>
<dbReference type="PROSITE" id="PS00211">
    <property type="entry name" value="ABC_TRANSPORTER_1"/>
    <property type="match status" value="1"/>
</dbReference>
<dbReference type="Proteomes" id="UP000233597">
    <property type="component" value="Unassembled WGS sequence"/>
</dbReference>
<dbReference type="InterPro" id="IPR003439">
    <property type="entry name" value="ABC_transporter-like_ATP-bd"/>
</dbReference>
<dbReference type="InterPro" id="IPR017871">
    <property type="entry name" value="ABC_transporter-like_CS"/>
</dbReference>
<dbReference type="SUPFAM" id="SSF50331">
    <property type="entry name" value="MOP-like"/>
    <property type="match status" value="1"/>
</dbReference>
<dbReference type="NCBIfam" id="TIGR00968">
    <property type="entry name" value="3a0106s01"/>
    <property type="match status" value="1"/>
</dbReference>
<dbReference type="InterPro" id="IPR027417">
    <property type="entry name" value="P-loop_NTPase"/>
</dbReference>
<dbReference type="CDD" id="cd03296">
    <property type="entry name" value="ABC_CysA_sulfate_importer"/>
    <property type="match status" value="1"/>
</dbReference>
<keyword evidence="2" id="KW-0547">Nucleotide-binding</keyword>
<proteinExistence type="predicted"/>
<dbReference type="OrthoDB" id="9802264at2"/>
<keyword evidence="4" id="KW-1278">Translocase</keyword>
<gene>
    <name evidence="7" type="ORF">COO20_11880</name>
</gene>
<name>A0A2N3KT77_9PROT</name>
<dbReference type="GO" id="GO:0043190">
    <property type="term" value="C:ATP-binding cassette (ABC) transporter complex"/>
    <property type="evidence" value="ECO:0007669"/>
    <property type="project" value="InterPro"/>
</dbReference>
<evidence type="ECO:0000313" key="8">
    <source>
        <dbReference type="Proteomes" id="UP000233597"/>
    </source>
</evidence>
<dbReference type="RefSeq" id="WP_101266781.1">
    <property type="nucleotide sequence ID" value="NZ_NWTK01000007.1"/>
</dbReference>
<dbReference type="SMART" id="SM00382">
    <property type="entry name" value="AAA"/>
    <property type="match status" value="1"/>
</dbReference>
<dbReference type="GO" id="GO:0015697">
    <property type="term" value="P:quaternary ammonium group transport"/>
    <property type="evidence" value="ECO:0007669"/>
    <property type="project" value="UniProtKB-ARBA"/>
</dbReference>
<dbReference type="EMBL" id="NWTK01000007">
    <property type="protein sequence ID" value="PKR53727.1"/>
    <property type="molecule type" value="Genomic_DNA"/>
</dbReference>
<dbReference type="InterPro" id="IPR003593">
    <property type="entry name" value="AAA+_ATPase"/>
</dbReference>
<dbReference type="InterPro" id="IPR008995">
    <property type="entry name" value="Mo/tungstate-bd_C_term_dom"/>
</dbReference>
<evidence type="ECO:0000256" key="5">
    <source>
        <dbReference type="ARBA" id="ARBA00023032"/>
    </source>
</evidence>
<dbReference type="PROSITE" id="PS50893">
    <property type="entry name" value="ABC_TRANSPORTER_2"/>
    <property type="match status" value="1"/>
</dbReference>
<dbReference type="Pfam" id="PF08402">
    <property type="entry name" value="TOBE_2"/>
    <property type="match status" value="1"/>
</dbReference>
<evidence type="ECO:0000256" key="4">
    <source>
        <dbReference type="ARBA" id="ARBA00022967"/>
    </source>
</evidence>
<keyword evidence="5" id="KW-0764">Sulfate transport</keyword>
<evidence type="ECO:0000256" key="2">
    <source>
        <dbReference type="ARBA" id="ARBA00022741"/>
    </source>
</evidence>
<dbReference type="InterPro" id="IPR005666">
    <property type="entry name" value="Sulph_transpt1"/>
</dbReference>
<dbReference type="PANTHER" id="PTHR42781:SF4">
    <property type="entry name" value="SPERMIDINE_PUTRESCINE IMPORT ATP-BINDING PROTEIN POTA"/>
    <property type="match status" value="1"/>
</dbReference>
<dbReference type="PANTHER" id="PTHR42781">
    <property type="entry name" value="SPERMIDINE/PUTRESCINE IMPORT ATP-BINDING PROTEIN POTA"/>
    <property type="match status" value="1"/>
</dbReference>
<evidence type="ECO:0000313" key="7">
    <source>
        <dbReference type="EMBL" id="PKR53727.1"/>
    </source>
</evidence>
<dbReference type="GO" id="GO:0015419">
    <property type="term" value="F:ABC-type sulfate transporter activity"/>
    <property type="evidence" value="ECO:0007669"/>
    <property type="project" value="InterPro"/>
</dbReference>
<dbReference type="Gene3D" id="3.40.50.300">
    <property type="entry name" value="P-loop containing nucleotide triphosphate hydrolases"/>
    <property type="match status" value="1"/>
</dbReference>
<dbReference type="FunFam" id="3.40.50.300:FF:000425">
    <property type="entry name" value="Probable ABC transporter, ATP-binding subunit"/>
    <property type="match status" value="1"/>
</dbReference>
<accession>A0A2N3KT77</accession>
<dbReference type="InterPro" id="IPR013611">
    <property type="entry name" value="Transp-assoc_OB_typ2"/>
</dbReference>
<sequence length="350" mass="38975">MQIDIRNVSKDYGRQTALRNIDLNIQSGELVALLGPSGSGKTTLLRLIAGLEFPNSGQIMFDVNDASKLSVGERNVGFVFQNYALFKHMRVIDNIAFGLRARPKNSRPDDNEIVARSRDLLSLVKLSEYEDRFPSQLSGGQQQRVALARALAIEPSVLLLDEPFGALDAKVRQDLRKWLRELHDETGHTTVFVTHDQEEALDLADRVVVVEEGRIAQVGVPNDVYDAPVSPFVYEFIGDVNKLSVIVKDGQILLPGRPIALDTTTEKDGAYRLYIRPHDIRVAAKENGQALTGLVRDIRATGPAVVMDVALDSWNARLDIALSHNDDNWRNLTTGARVEIQLRKYALFPE</sequence>
<reference evidence="7 8" key="1">
    <citation type="submission" date="2017-09" db="EMBL/GenBank/DDBJ databases">
        <title>Biodiversity and function of Thalassospira species in the particle-attached aromatic-hydrocarbon-degrading consortia from the surface seawater of the South China Sea.</title>
        <authorList>
            <person name="Dong C."/>
            <person name="Liu R."/>
            <person name="Shao Z."/>
        </authorList>
    </citation>
    <scope>NUCLEOTIDE SEQUENCE [LARGE SCALE GENOMIC DNA]</scope>
    <source>
        <strain evidence="7 8">CSC1P2</strain>
    </source>
</reference>
<evidence type="ECO:0000259" key="6">
    <source>
        <dbReference type="PROSITE" id="PS50893"/>
    </source>
</evidence>
<dbReference type="InterPro" id="IPR050093">
    <property type="entry name" value="ABC_SmlMolc_Importer"/>
</dbReference>